<dbReference type="GO" id="GO:0043565">
    <property type="term" value="F:sequence-specific DNA binding"/>
    <property type="evidence" value="ECO:0007669"/>
    <property type="project" value="InterPro"/>
</dbReference>
<dbReference type="GO" id="GO:0005524">
    <property type="term" value="F:ATP binding"/>
    <property type="evidence" value="ECO:0007669"/>
    <property type="project" value="UniProtKB-KW"/>
</dbReference>
<dbReference type="PROSITE" id="PS00675">
    <property type="entry name" value="SIGMA54_INTERACT_1"/>
    <property type="match status" value="1"/>
</dbReference>
<dbReference type="SMART" id="SM00382">
    <property type="entry name" value="AAA"/>
    <property type="match status" value="1"/>
</dbReference>
<dbReference type="Gene3D" id="1.10.10.60">
    <property type="entry name" value="Homeodomain-like"/>
    <property type="match status" value="1"/>
</dbReference>
<dbReference type="InterPro" id="IPR002078">
    <property type="entry name" value="Sigma_54_int"/>
</dbReference>
<dbReference type="PROSITE" id="PS50045">
    <property type="entry name" value="SIGMA54_INTERACT_4"/>
    <property type="match status" value="1"/>
</dbReference>
<keyword evidence="2" id="KW-0067">ATP-binding</keyword>
<dbReference type="InterPro" id="IPR009057">
    <property type="entry name" value="Homeodomain-like_sf"/>
</dbReference>
<dbReference type="Pfam" id="PF25601">
    <property type="entry name" value="AAA_lid_14"/>
    <property type="match status" value="1"/>
</dbReference>
<dbReference type="InterPro" id="IPR001789">
    <property type="entry name" value="Sig_transdc_resp-reg_receiver"/>
</dbReference>
<dbReference type="InterPro" id="IPR025944">
    <property type="entry name" value="Sigma_54_int_dom_CS"/>
</dbReference>
<sequence>MSKIKLLIIDDDENILNQMKWALKDHYEVFLAGDRRKGMDLFRRELPRLVTLDLGLPPHPRQATEGLLALSEMLEMNSSAKILVVSGNSDQKNALEAIEQGAYDFFTKPIELDAIQHTLRRANHLFQLEEENLRLKKQPIAGSGMIGSSRAMEDLHKTINKISNNSFPVLITGESGTGKELVAHAIHRKSERATLPFVAINCGAIPENLMESELFGHEKGAFTGAHAKKKGRIEFAEGGTLFLDEIGELPLNLQVKLLRFLQEKTLERLGGHKTLEIDVRVLAATNRDLKQGISEGRFREDLFYRLSVVCIVSPPLREREGDPILLARAFIQRFCEETGKRKKSLTQEALKAITSYDWPGNVRELENKIKRAVVMAEGPSLTLEDLELSTLGALAPLPRLKDAKDQLERDLIQNALNRTGGNITHAATALGISRQSFHDILSKHKIDRPS</sequence>
<dbReference type="Pfam" id="PF00072">
    <property type="entry name" value="Response_reg"/>
    <property type="match status" value="1"/>
</dbReference>
<dbReference type="SUPFAM" id="SSF52172">
    <property type="entry name" value="CheY-like"/>
    <property type="match status" value="1"/>
</dbReference>
<dbReference type="CDD" id="cd00009">
    <property type="entry name" value="AAA"/>
    <property type="match status" value="1"/>
</dbReference>
<evidence type="ECO:0000256" key="2">
    <source>
        <dbReference type="ARBA" id="ARBA00022840"/>
    </source>
</evidence>
<dbReference type="EMBL" id="UOGF01000081">
    <property type="protein sequence ID" value="VAX32018.1"/>
    <property type="molecule type" value="Genomic_DNA"/>
</dbReference>
<dbReference type="NCBIfam" id="TIGR02915">
    <property type="entry name" value="PEP_resp_reg"/>
    <property type="match status" value="1"/>
</dbReference>
<keyword evidence="5" id="KW-0804">Transcription</keyword>
<dbReference type="InterPro" id="IPR014264">
    <property type="entry name" value="PEP-CTERM_resp_reg"/>
</dbReference>
<dbReference type="PROSITE" id="PS00676">
    <property type="entry name" value="SIGMA54_INTERACT_2"/>
    <property type="match status" value="1"/>
</dbReference>
<dbReference type="Gene3D" id="1.10.8.60">
    <property type="match status" value="1"/>
</dbReference>
<dbReference type="Gene3D" id="3.40.50.300">
    <property type="entry name" value="P-loop containing nucleotide triphosphate hydrolases"/>
    <property type="match status" value="1"/>
</dbReference>
<dbReference type="Pfam" id="PF02954">
    <property type="entry name" value="HTH_8"/>
    <property type="match status" value="1"/>
</dbReference>
<evidence type="ECO:0000259" key="6">
    <source>
        <dbReference type="PROSITE" id="PS50045"/>
    </source>
</evidence>
<dbReference type="PROSITE" id="PS50110">
    <property type="entry name" value="RESPONSE_REGULATORY"/>
    <property type="match status" value="1"/>
</dbReference>
<dbReference type="InterPro" id="IPR025943">
    <property type="entry name" value="Sigma_54_int_dom_ATP-bd_2"/>
</dbReference>
<evidence type="ECO:0000256" key="4">
    <source>
        <dbReference type="ARBA" id="ARBA00023125"/>
    </source>
</evidence>
<dbReference type="PROSITE" id="PS00688">
    <property type="entry name" value="SIGMA54_INTERACT_3"/>
    <property type="match status" value="1"/>
</dbReference>
<protein>
    <submittedName>
        <fullName evidence="8">Response regulatory protein</fullName>
    </submittedName>
</protein>
<evidence type="ECO:0000256" key="3">
    <source>
        <dbReference type="ARBA" id="ARBA00023015"/>
    </source>
</evidence>
<dbReference type="GO" id="GO:0000160">
    <property type="term" value="P:phosphorelay signal transduction system"/>
    <property type="evidence" value="ECO:0007669"/>
    <property type="project" value="InterPro"/>
</dbReference>
<feature type="domain" description="Sigma-54 factor interaction" evidence="6">
    <location>
        <begin position="145"/>
        <end position="374"/>
    </location>
</feature>
<dbReference type="InterPro" id="IPR002197">
    <property type="entry name" value="HTH_Fis"/>
</dbReference>
<proteinExistence type="predicted"/>
<dbReference type="SMART" id="SM00448">
    <property type="entry name" value="REC"/>
    <property type="match status" value="1"/>
</dbReference>
<dbReference type="SUPFAM" id="SSF52540">
    <property type="entry name" value="P-loop containing nucleoside triphosphate hydrolases"/>
    <property type="match status" value="1"/>
</dbReference>
<dbReference type="Gene3D" id="3.40.50.2300">
    <property type="match status" value="1"/>
</dbReference>
<dbReference type="FunFam" id="3.40.50.300:FF:000006">
    <property type="entry name" value="DNA-binding transcriptional regulator NtrC"/>
    <property type="match status" value="1"/>
</dbReference>
<evidence type="ECO:0000259" key="7">
    <source>
        <dbReference type="PROSITE" id="PS50110"/>
    </source>
</evidence>
<keyword evidence="1" id="KW-0547">Nucleotide-binding</keyword>
<dbReference type="GO" id="GO:0006355">
    <property type="term" value="P:regulation of DNA-templated transcription"/>
    <property type="evidence" value="ECO:0007669"/>
    <property type="project" value="InterPro"/>
</dbReference>
<dbReference type="InterPro" id="IPR011006">
    <property type="entry name" value="CheY-like_superfamily"/>
</dbReference>
<dbReference type="PANTHER" id="PTHR32071">
    <property type="entry name" value="TRANSCRIPTIONAL REGULATORY PROTEIN"/>
    <property type="match status" value="1"/>
</dbReference>
<dbReference type="PANTHER" id="PTHR32071:SF113">
    <property type="entry name" value="ALGINATE BIOSYNTHESIS TRANSCRIPTIONAL REGULATORY PROTEIN ALGB"/>
    <property type="match status" value="1"/>
</dbReference>
<dbReference type="PRINTS" id="PR01590">
    <property type="entry name" value="HTHFIS"/>
</dbReference>
<evidence type="ECO:0000256" key="5">
    <source>
        <dbReference type="ARBA" id="ARBA00023163"/>
    </source>
</evidence>
<dbReference type="InterPro" id="IPR027417">
    <property type="entry name" value="P-loop_NTPase"/>
</dbReference>
<dbReference type="InterPro" id="IPR025662">
    <property type="entry name" value="Sigma_54_int_dom_ATP-bd_1"/>
</dbReference>
<organism evidence="8">
    <name type="scientific">hydrothermal vent metagenome</name>
    <dbReference type="NCBI Taxonomy" id="652676"/>
    <lineage>
        <taxon>unclassified sequences</taxon>
        <taxon>metagenomes</taxon>
        <taxon>ecological metagenomes</taxon>
    </lineage>
</organism>
<name>A0A3B1D7T8_9ZZZZ</name>
<accession>A0A3B1D7T8</accession>
<keyword evidence="4" id="KW-0238">DNA-binding</keyword>
<evidence type="ECO:0000256" key="1">
    <source>
        <dbReference type="ARBA" id="ARBA00022741"/>
    </source>
</evidence>
<evidence type="ECO:0000313" key="8">
    <source>
        <dbReference type="EMBL" id="VAX32018.1"/>
    </source>
</evidence>
<gene>
    <name evidence="8" type="ORF">MNBD_NITROSPIRAE01-1852</name>
</gene>
<dbReference type="AlphaFoldDB" id="A0A3B1D7T8"/>
<dbReference type="InterPro" id="IPR058031">
    <property type="entry name" value="AAA_lid_NorR"/>
</dbReference>
<dbReference type="Pfam" id="PF00158">
    <property type="entry name" value="Sigma54_activat"/>
    <property type="match status" value="1"/>
</dbReference>
<keyword evidence="3" id="KW-0805">Transcription regulation</keyword>
<reference evidence="8" key="1">
    <citation type="submission" date="2018-06" db="EMBL/GenBank/DDBJ databases">
        <authorList>
            <person name="Zhirakovskaya E."/>
        </authorList>
    </citation>
    <scope>NUCLEOTIDE SEQUENCE</scope>
</reference>
<dbReference type="InterPro" id="IPR003593">
    <property type="entry name" value="AAA+_ATPase"/>
</dbReference>
<dbReference type="SUPFAM" id="SSF46689">
    <property type="entry name" value="Homeodomain-like"/>
    <property type="match status" value="1"/>
</dbReference>
<feature type="domain" description="Response regulatory" evidence="7">
    <location>
        <begin position="5"/>
        <end position="123"/>
    </location>
</feature>